<sequence length="464" mass="49351">MIASLTASVLGRLSAKASAAAGGRGGFGSRFAVILSGELIQSLFHFVLNIVLVRTLSQHDYGLFAIVFTSGAVGIAYIRALVAVPATLFLSRSLGRPAERGYDVVFGSGALVVALGMGLLAVAALVPVIGSGALAAGAFIALYAFRSYLRIVLLARKASRIAGLSDAVYAGLGLVFALASLHGSDVVLLDHAFLSLALAHAAGIGVSYLALRRPLRFTLRRSLWRRYLALWRTLLWSLTGVTSITVQGQGLTLAFATIVGPASYAPIAATLVLFAPLRIPTNALTNMVLAEITALLAQGRMRPAYWIVVRSTVVIAVACLVYGAAMWGLLPLIEHSLFKGRFSHEPMNWIGFGVWSVVTISLLYAIPRAYLEASAAFRTIAWGAIAAAILGFAIMIPILLTRPAPFALMGLAASELATFLWSARHFRRLARRADRRVLESVAALAEAEAPHRDAARRPVPAEAR</sequence>
<evidence type="ECO:0000256" key="1">
    <source>
        <dbReference type="SAM" id="Phobius"/>
    </source>
</evidence>
<feature type="transmembrane region" description="Helical" evidence="1">
    <location>
        <begin position="193"/>
        <end position="211"/>
    </location>
</feature>
<dbReference type="EMBL" id="BPQV01000007">
    <property type="protein sequence ID" value="GJE27726.1"/>
    <property type="molecule type" value="Genomic_DNA"/>
</dbReference>
<feature type="transmembrane region" description="Helical" evidence="1">
    <location>
        <begin position="161"/>
        <end position="181"/>
    </location>
</feature>
<evidence type="ECO:0000313" key="3">
    <source>
        <dbReference type="Proteomes" id="UP001055156"/>
    </source>
</evidence>
<feature type="transmembrane region" description="Helical" evidence="1">
    <location>
        <begin position="379"/>
        <end position="400"/>
    </location>
</feature>
<feature type="transmembrane region" description="Helical" evidence="1">
    <location>
        <begin position="132"/>
        <end position="149"/>
    </location>
</feature>
<keyword evidence="3" id="KW-1185">Reference proteome</keyword>
<comment type="caution">
    <text evidence="2">The sequence shown here is derived from an EMBL/GenBank/DDBJ whole genome shotgun (WGS) entry which is preliminary data.</text>
</comment>
<keyword evidence="1" id="KW-0472">Membrane</keyword>
<evidence type="ECO:0008006" key="4">
    <source>
        <dbReference type="Google" id="ProtNLM"/>
    </source>
</evidence>
<feature type="transmembrane region" description="Helical" evidence="1">
    <location>
        <begin position="252"/>
        <end position="277"/>
    </location>
</feature>
<gene>
    <name evidence="2" type="ORF">LKMONMHP_2587</name>
</gene>
<feature type="transmembrane region" description="Helical" evidence="1">
    <location>
        <begin position="406"/>
        <end position="426"/>
    </location>
</feature>
<feature type="transmembrane region" description="Helical" evidence="1">
    <location>
        <begin position="349"/>
        <end position="367"/>
    </location>
</feature>
<dbReference type="RefSeq" id="WP_238311526.1">
    <property type="nucleotide sequence ID" value="NZ_BPQV01000007.1"/>
</dbReference>
<protein>
    <recommendedName>
        <fullName evidence="4">Polysaccharide biosynthesis protein</fullName>
    </recommendedName>
</protein>
<feature type="transmembrane region" description="Helical" evidence="1">
    <location>
        <begin position="304"/>
        <end position="329"/>
    </location>
</feature>
<feature type="transmembrane region" description="Helical" evidence="1">
    <location>
        <begin position="102"/>
        <end position="126"/>
    </location>
</feature>
<name>A0ABQ4TBJ3_METOR</name>
<evidence type="ECO:0000313" key="2">
    <source>
        <dbReference type="EMBL" id="GJE27726.1"/>
    </source>
</evidence>
<feature type="transmembrane region" description="Helical" evidence="1">
    <location>
        <begin position="223"/>
        <end position="246"/>
    </location>
</feature>
<reference evidence="2" key="1">
    <citation type="journal article" date="2021" name="Front. Microbiol.">
        <title>Comprehensive Comparative Genomics and Phenotyping of Methylobacterium Species.</title>
        <authorList>
            <person name="Alessa O."/>
            <person name="Ogura Y."/>
            <person name="Fujitani Y."/>
            <person name="Takami H."/>
            <person name="Hayashi T."/>
            <person name="Sahin N."/>
            <person name="Tani A."/>
        </authorList>
    </citation>
    <scope>NUCLEOTIDE SEQUENCE</scope>
    <source>
        <strain evidence="2">NBRC 15689</strain>
    </source>
</reference>
<keyword evidence="1" id="KW-1133">Transmembrane helix</keyword>
<organism evidence="2 3">
    <name type="scientific">Methylobacterium organophilum</name>
    <dbReference type="NCBI Taxonomy" id="410"/>
    <lineage>
        <taxon>Bacteria</taxon>
        <taxon>Pseudomonadati</taxon>
        <taxon>Pseudomonadota</taxon>
        <taxon>Alphaproteobacteria</taxon>
        <taxon>Hyphomicrobiales</taxon>
        <taxon>Methylobacteriaceae</taxon>
        <taxon>Methylobacterium</taxon>
    </lineage>
</organism>
<proteinExistence type="predicted"/>
<accession>A0ABQ4TBJ3</accession>
<feature type="transmembrane region" description="Helical" evidence="1">
    <location>
        <begin position="61"/>
        <end position="90"/>
    </location>
</feature>
<dbReference type="Proteomes" id="UP001055156">
    <property type="component" value="Unassembled WGS sequence"/>
</dbReference>
<keyword evidence="1" id="KW-0812">Transmembrane</keyword>
<reference evidence="2" key="2">
    <citation type="submission" date="2021-08" db="EMBL/GenBank/DDBJ databases">
        <authorList>
            <person name="Tani A."/>
            <person name="Ola A."/>
            <person name="Ogura Y."/>
            <person name="Katsura K."/>
            <person name="Hayashi T."/>
        </authorList>
    </citation>
    <scope>NUCLEOTIDE SEQUENCE</scope>
    <source>
        <strain evidence="2">NBRC 15689</strain>
    </source>
</reference>